<dbReference type="EMBL" id="JBHLZU010000019">
    <property type="protein sequence ID" value="MFB9906969.1"/>
    <property type="molecule type" value="Genomic_DNA"/>
</dbReference>
<feature type="region of interest" description="Disordered" evidence="1">
    <location>
        <begin position="36"/>
        <end position="118"/>
    </location>
</feature>
<keyword evidence="3" id="KW-1185">Reference proteome</keyword>
<dbReference type="RefSeq" id="WP_377856598.1">
    <property type="nucleotide sequence ID" value="NZ_JBHLZU010000019.1"/>
</dbReference>
<protein>
    <submittedName>
        <fullName evidence="2">Uncharacterized protein</fullName>
    </submittedName>
</protein>
<sequence>MPFTAMHHSPLPRAVETAQLFRTCRCTQSELVDDYVPAMPDADTPRPTCRSSAGSSGTHSKRRHGRRAPVTGAPRHGTHVRTTCLKRVPELPGVRRRARPSSPRAHAWDRRPGSCPVR</sequence>
<proteinExistence type="predicted"/>
<accession>A0ABV6A1F2</accession>
<name>A0ABV6A1F2_9PSEU</name>
<organism evidence="2 3">
    <name type="scientific">Allokutzneria oryzae</name>
    <dbReference type="NCBI Taxonomy" id="1378989"/>
    <lineage>
        <taxon>Bacteria</taxon>
        <taxon>Bacillati</taxon>
        <taxon>Actinomycetota</taxon>
        <taxon>Actinomycetes</taxon>
        <taxon>Pseudonocardiales</taxon>
        <taxon>Pseudonocardiaceae</taxon>
        <taxon>Allokutzneria</taxon>
    </lineage>
</organism>
<gene>
    <name evidence="2" type="ORF">ACFFQA_23790</name>
</gene>
<dbReference type="Proteomes" id="UP001589693">
    <property type="component" value="Unassembled WGS sequence"/>
</dbReference>
<comment type="caution">
    <text evidence="2">The sequence shown here is derived from an EMBL/GenBank/DDBJ whole genome shotgun (WGS) entry which is preliminary data.</text>
</comment>
<feature type="compositionally biased region" description="Polar residues" evidence="1">
    <location>
        <begin position="49"/>
        <end position="58"/>
    </location>
</feature>
<evidence type="ECO:0000256" key="1">
    <source>
        <dbReference type="SAM" id="MobiDB-lite"/>
    </source>
</evidence>
<evidence type="ECO:0000313" key="3">
    <source>
        <dbReference type="Proteomes" id="UP001589693"/>
    </source>
</evidence>
<evidence type="ECO:0000313" key="2">
    <source>
        <dbReference type="EMBL" id="MFB9906969.1"/>
    </source>
</evidence>
<reference evidence="2 3" key="1">
    <citation type="submission" date="2024-09" db="EMBL/GenBank/DDBJ databases">
        <authorList>
            <person name="Sun Q."/>
            <person name="Mori K."/>
        </authorList>
    </citation>
    <scope>NUCLEOTIDE SEQUENCE [LARGE SCALE GENOMIC DNA]</scope>
    <source>
        <strain evidence="2 3">TBRC 7907</strain>
    </source>
</reference>